<organism evidence="4 5">
    <name type="scientific">Rhodococcus jostii</name>
    <dbReference type="NCBI Taxonomy" id="132919"/>
    <lineage>
        <taxon>Bacteria</taxon>
        <taxon>Bacillati</taxon>
        <taxon>Actinomycetota</taxon>
        <taxon>Actinomycetes</taxon>
        <taxon>Mycobacteriales</taxon>
        <taxon>Nocardiaceae</taxon>
        <taxon>Rhodococcus</taxon>
    </lineage>
</organism>
<evidence type="ECO:0000313" key="4">
    <source>
        <dbReference type="EMBL" id="MDV6279246.1"/>
    </source>
</evidence>
<dbReference type="PRINTS" id="PR00081">
    <property type="entry name" value="GDHRDH"/>
</dbReference>
<dbReference type="PANTHER" id="PTHR44252:SF3">
    <property type="entry name" value="D-ERYTHRULOSE REDUCTASE-RELATED"/>
    <property type="match status" value="1"/>
</dbReference>
<dbReference type="Proteomes" id="UP001185737">
    <property type="component" value="Unassembled WGS sequence"/>
</dbReference>
<accession>A0ABU4C6S8</accession>
<evidence type="ECO:0000256" key="2">
    <source>
        <dbReference type="ARBA" id="ARBA00011881"/>
    </source>
</evidence>
<dbReference type="RefSeq" id="WP_317567387.1">
    <property type="nucleotide sequence ID" value="NZ_JAWLKA010000001.1"/>
</dbReference>
<dbReference type="PRINTS" id="PR00080">
    <property type="entry name" value="SDRFAMILY"/>
</dbReference>
<keyword evidence="5" id="KW-1185">Reference proteome</keyword>
<dbReference type="EMBL" id="JAWLKA010000001">
    <property type="protein sequence ID" value="MDV6279246.1"/>
    <property type="molecule type" value="Genomic_DNA"/>
</dbReference>
<evidence type="ECO:0000256" key="3">
    <source>
        <dbReference type="ARBA" id="ARBA00022857"/>
    </source>
</evidence>
<evidence type="ECO:0000256" key="1">
    <source>
        <dbReference type="ARBA" id="ARBA00006484"/>
    </source>
</evidence>
<evidence type="ECO:0000313" key="5">
    <source>
        <dbReference type="Proteomes" id="UP001185737"/>
    </source>
</evidence>
<comment type="subunit">
    <text evidence="2">Homotetramer.</text>
</comment>
<dbReference type="InterPro" id="IPR051737">
    <property type="entry name" value="L-xylulose/Carbonyl_redctase"/>
</dbReference>
<dbReference type="Gene3D" id="3.40.50.720">
    <property type="entry name" value="NAD(P)-binding Rossmann-like Domain"/>
    <property type="match status" value="1"/>
</dbReference>
<name>A0ABU4C6S8_RHOJO</name>
<keyword evidence="3" id="KW-0521">NADP</keyword>
<dbReference type="InterPro" id="IPR020904">
    <property type="entry name" value="Sc_DH/Rdtase_CS"/>
</dbReference>
<dbReference type="InterPro" id="IPR036291">
    <property type="entry name" value="NAD(P)-bd_dom_sf"/>
</dbReference>
<gene>
    <name evidence="4" type="ORF">R3Q59_01790</name>
</gene>
<sequence>MVTFTLDGKRALVTGANKGLGQSIARTLTELGATVYGTSRTETGATQIESDLGTPGLILDIQNTASIAPFIDSLPEHIGGGIDILINNAGVNHPAPALDVTEEQWNAVTGTNLKGTFFLTQALARTWVAAGTGAVVVNIGSQAGTVGIEERAAYCASKGGLDQLTKVLAIEWAPHGIRVNTVAPTFVRTELTASTLDRPGWGQTLLSRIPAGRFGEPEDIVGAVAFLAGDAAKLITGHTLLVDGGYTAW</sequence>
<comment type="similarity">
    <text evidence="1">Belongs to the short-chain dehydrogenases/reductases (SDR) family.</text>
</comment>
<dbReference type="InterPro" id="IPR002347">
    <property type="entry name" value="SDR_fam"/>
</dbReference>
<dbReference type="SUPFAM" id="SSF51735">
    <property type="entry name" value="NAD(P)-binding Rossmann-fold domains"/>
    <property type="match status" value="1"/>
</dbReference>
<reference evidence="4 5" key="1">
    <citation type="submission" date="2023-10" db="EMBL/GenBank/DDBJ databases">
        <title>Development of a sustainable strategy for remediation of hydrocarbon-contaminated territories based on the waste exchange concept.</title>
        <authorList>
            <person name="Krivoruchko A."/>
        </authorList>
    </citation>
    <scope>NUCLEOTIDE SEQUENCE [LARGE SCALE GENOMIC DNA]</scope>
    <source>
        <strain evidence="4 5">IEGM 60</strain>
    </source>
</reference>
<comment type="caution">
    <text evidence="4">The sequence shown here is derived from an EMBL/GenBank/DDBJ whole genome shotgun (WGS) entry which is preliminary data.</text>
</comment>
<dbReference type="Pfam" id="PF13561">
    <property type="entry name" value="adh_short_C2"/>
    <property type="match status" value="1"/>
</dbReference>
<proteinExistence type="inferred from homology"/>
<protein>
    <submittedName>
        <fullName evidence="4">SDR family oxidoreductase</fullName>
    </submittedName>
</protein>
<dbReference type="PANTHER" id="PTHR44252">
    <property type="entry name" value="D-ERYTHRULOSE REDUCTASE"/>
    <property type="match status" value="1"/>
</dbReference>
<dbReference type="PROSITE" id="PS00061">
    <property type="entry name" value="ADH_SHORT"/>
    <property type="match status" value="1"/>
</dbReference>